<dbReference type="NCBIfam" id="TIGR02727">
    <property type="entry name" value="MTHFS_bact"/>
    <property type="match status" value="1"/>
</dbReference>
<evidence type="ECO:0000256" key="4">
    <source>
        <dbReference type="RuleBase" id="RU361279"/>
    </source>
</evidence>
<dbReference type="SUPFAM" id="SSF100950">
    <property type="entry name" value="NagB/RpiA/CoA transferase-like"/>
    <property type="match status" value="1"/>
</dbReference>
<dbReference type="PANTHER" id="PTHR23407:SF1">
    <property type="entry name" value="5-FORMYLTETRAHYDROFOLATE CYCLO-LIGASE"/>
    <property type="match status" value="1"/>
</dbReference>
<organism evidence="5 6">
    <name type="scientific">Paenibacillus septentrionalis</name>
    <dbReference type="NCBI Taxonomy" id="429342"/>
    <lineage>
        <taxon>Bacteria</taxon>
        <taxon>Bacillati</taxon>
        <taxon>Bacillota</taxon>
        <taxon>Bacilli</taxon>
        <taxon>Bacillales</taxon>
        <taxon>Paenibacillaceae</taxon>
        <taxon>Paenibacillus</taxon>
    </lineage>
</organism>
<keyword evidence="3 4" id="KW-0067">ATP-binding</keyword>
<evidence type="ECO:0000256" key="1">
    <source>
        <dbReference type="ARBA" id="ARBA00010638"/>
    </source>
</evidence>
<evidence type="ECO:0000256" key="3">
    <source>
        <dbReference type="ARBA" id="ARBA00022840"/>
    </source>
</evidence>
<dbReference type="PIRSF" id="PIRSF006806">
    <property type="entry name" value="FTHF_cligase"/>
    <property type="match status" value="1"/>
</dbReference>
<keyword evidence="2 4" id="KW-0547">Nucleotide-binding</keyword>
<dbReference type="PANTHER" id="PTHR23407">
    <property type="entry name" value="ATPASE INHIBITOR/5-FORMYLTETRAHYDROFOLATE CYCLO-LIGASE"/>
    <property type="match status" value="1"/>
</dbReference>
<evidence type="ECO:0000313" key="6">
    <source>
        <dbReference type="Proteomes" id="UP001596233"/>
    </source>
</evidence>
<comment type="cofactor">
    <cofactor evidence="4">
        <name>Mg(2+)</name>
        <dbReference type="ChEBI" id="CHEBI:18420"/>
    </cofactor>
</comment>
<dbReference type="GO" id="GO:0030272">
    <property type="term" value="F:5-formyltetrahydrofolate cyclo-ligase activity"/>
    <property type="evidence" value="ECO:0007669"/>
    <property type="project" value="UniProtKB-EC"/>
</dbReference>
<dbReference type="InterPro" id="IPR002698">
    <property type="entry name" value="FTHF_cligase"/>
</dbReference>
<proteinExistence type="inferred from homology"/>
<keyword evidence="5" id="KW-0436">Ligase</keyword>
<dbReference type="Gene3D" id="3.40.50.10420">
    <property type="entry name" value="NagB/RpiA/CoA transferase-like"/>
    <property type="match status" value="1"/>
</dbReference>
<dbReference type="InterPro" id="IPR024185">
    <property type="entry name" value="FTHF_cligase-like_sf"/>
</dbReference>
<evidence type="ECO:0000313" key="5">
    <source>
        <dbReference type="EMBL" id="MFC6333658.1"/>
    </source>
</evidence>
<keyword evidence="6" id="KW-1185">Reference proteome</keyword>
<protein>
    <recommendedName>
        <fullName evidence="4">5-formyltetrahydrofolate cyclo-ligase</fullName>
        <ecNumber evidence="4">6.3.3.2</ecNumber>
    </recommendedName>
</protein>
<dbReference type="EMBL" id="JBHSTE010000004">
    <property type="protein sequence ID" value="MFC6333658.1"/>
    <property type="molecule type" value="Genomic_DNA"/>
</dbReference>
<sequence length="195" mass="22504">MNDIALQKKQLRQQLSAIRNSLLEQLRLQQSEEACKHAAELIHMNRIRSVLVYVPFRSEVDTWPLIHWCWQHQVKVLVPRCDVATRAMILYPLYNKDQLRSGAYGIMEPDDQQLQPSDDIPEAVLVPGLAFNNKGQRLGYGGGYYDRLYERLKDQTVWIGMAHEQQFVDDIPVDSYDIVLNFVVSNKGIGTFSIE</sequence>
<reference evidence="6" key="1">
    <citation type="journal article" date="2019" name="Int. J. Syst. Evol. Microbiol.">
        <title>The Global Catalogue of Microorganisms (GCM) 10K type strain sequencing project: providing services to taxonomists for standard genome sequencing and annotation.</title>
        <authorList>
            <consortium name="The Broad Institute Genomics Platform"/>
            <consortium name="The Broad Institute Genome Sequencing Center for Infectious Disease"/>
            <person name="Wu L."/>
            <person name="Ma J."/>
        </authorList>
    </citation>
    <scope>NUCLEOTIDE SEQUENCE [LARGE SCALE GENOMIC DNA]</scope>
    <source>
        <strain evidence="6">PCU 280</strain>
    </source>
</reference>
<accession>A0ABW1V595</accession>
<name>A0ABW1V595_9BACL</name>
<dbReference type="InterPro" id="IPR037171">
    <property type="entry name" value="NagB/RpiA_transferase-like"/>
</dbReference>
<dbReference type="RefSeq" id="WP_379235355.1">
    <property type="nucleotide sequence ID" value="NZ_JBHSTE010000004.1"/>
</dbReference>
<keyword evidence="4" id="KW-0479">Metal-binding</keyword>
<gene>
    <name evidence="5" type="ORF">ACFP56_13600</name>
</gene>
<dbReference type="EC" id="6.3.3.2" evidence="4"/>
<comment type="similarity">
    <text evidence="1 4">Belongs to the 5-formyltetrahydrofolate cyclo-ligase family.</text>
</comment>
<dbReference type="Proteomes" id="UP001596233">
    <property type="component" value="Unassembled WGS sequence"/>
</dbReference>
<dbReference type="Pfam" id="PF01812">
    <property type="entry name" value="5-FTHF_cyc-lig"/>
    <property type="match status" value="1"/>
</dbReference>
<comment type="catalytic activity">
    <reaction evidence="4">
        <text>(6S)-5-formyl-5,6,7,8-tetrahydrofolate + ATP = (6R)-5,10-methenyltetrahydrofolate + ADP + phosphate</text>
        <dbReference type="Rhea" id="RHEA:10488"/>
        <dbReference type="ChEBI" id="CHEBI:30616"/>
        <dbReference type="ChEBI" id="CHEBI:43474"/>
        <dbReference type="ChEBI" id="CHEBI:57455"/>
        <dbReference type="ChEBI" id="CHEBI:57457"/>
        <dbReference type="ChEBI" id="CHEBI:456216"/>
        <dbReference type="EC" id="6.3.3.2"/>
    </reaction>
</comment>
<comment type="caution">
    <text evidence="5">The sequence shown here is derived from an EMBL/GenBank/DDBJ whole genome shotgun (WGS) entry which is preliminary data.</text>
</comment>
<evidence type="ECO:0000256" key="2">
    <source>
        <dbReference type="ARBA" id="ARBA00022741"/>
    </source>
</evidence>
<keyword evidence="4" id="KW-0460">Magnesium</keyword>